<dbReference type="InterPro" id="IPR004676">
    <property type="entry name" value="Cd-R_transporter"/>
</dbReference>
<feature type="transmembrane region" description="Helical" evidence="1">
    <location>
        <begin position="6"/>
        <end position="31"/>
    </location>
</feature>
<name>A0ABY4W662_9PROT</name>
<keyword evidence="1" id="KW-0812">Transmembrane</keyword>
<dbReference type="RefSeq" id="WP_251936665.1">
    <property type="nucleotide sequence ID" value="NZ_CP098747.1"/>
</dbReference>
<sequence length="199" mass="21619">MDEIFLAVSVSFMAFLSTSIDNLFLLVTLSVHPKYGAVQVRIGFMLAVVMMLVIALVLAQSAQLIPTRYIPLIGLVPLSIGAYELYQLITKKQSPADDTPVNLDKSKGTIWAVAVIMLTHSWDSIGVLAPLLADTKTSLVPWMSVSVLVTAALIIFAGQWAVSYSKLRQVLTKIAPKILPFLLMAVGVYILSNTPTDIT</sequence>
<feature type="transmembrane region" description="Helical" evidence="1">
    <location>
        <begin position="43"/>
        <end position="63"/>
    </location>
</feature>
<keyword evidence="3" id="KW-1185">Reference proteome</keyword>
<dbReference type="Proteomes" id="UP001056291">
    <property type="component" value="Chromosome"/>
</dbReference>
<dbReference type="Pfam" id="PF03596">
    <property type="entry name" value="Cad"/>
    <property type="match status" value="1"/>
</dbReference>
<feature type="transmembrane region" description="Helical" evidence="1">
    <location>
        <begin position="139"/>
        <end position="162"/>
    </location>
</feature>
<feature type="transmembrane region" description="Helical" evidence="1">
    <location>
        <begin position="69"/>
        <end position="89"/>
    </location>
</feature>
<proteinExistence type="predicted"/>
<protein>
    <submittedName>
        <fullName evidence="2">Cadmium resistance transporter</fullName>
    </submittedName>
</protein>
<keyword evidence="1" id="KW-1133">Transmembrane helix</keyword>
<keyword evidence="1" id="KW-0472">Membrane</keyword>
<accession>A0ABY4W662</accession>
<gene>
    <name evidence="2" type="ORF">NBZ79_06715</name>
</gene>
<evidence type="ECO:0000313" key="2">
    <source>
        <dbReference type="EMBL" id="USG62668.1"/>
    </source>
</evidence>
<feature type="transmembrane region" description="Helical" evidence="1">
    <location>
        <begin position="110"/>
        <end position="133"/>
    </location>
</feature>
<evidence type="ECO:0000256" key="1">
    <source>
        <dbReference type="SAM" id="Phobius"/>
    </source>
</evidence>
<organism evidence="2 3">
    <name type="scientific">Sneathiella marina</name>
    <dbReference type="NCBI Taxonomy" id="2950108"/>
    <lineage>
        <taxon>Bacteria</taxon>
        <taxon>Pseudomonadati</taxon>
        <taxon>Pseudomonadota</taxon>
        <taxon>Alphaproteobacteria</taxon>
        <taxon>Sneathiellales</taxon>
        <taxon>Sneathiellaceae</taxon>
        <taxon>Sneathiella</taxon>
    </lineage>
</organism>
<evidence type="ECO:0000313" key="3">
    <source>
        <dbReference type="Proteomes" id="UP001056291"/>
    </source>
</evidence>
<feature type="transmembrane region" description="Helical" evidence="1">
    <location>
        <begin position="174"/>
        <end position="192"/>
    </location>
</feature>
<dbReference type="EMBL" id="CP098747">
    <property type="protein sequence ID" value="USG62668.1"/>
    <property type="molecule type" value="Genomic_DNA"/>
</dbReference>
<reference evidence="2" key="1">
    <citation type="submission" date="2022-06" db="EMBL/GenBank/DDBJ databases">
        <title>Sneathiella actinostolidae sp. nov., isolated from a sea anemonein the Western Pacific Ocean.</title>
        <authorList>
            <person name="Wei M.J."/>
        </authorList>
    </citation>
    <scope>NUCLEOTIDE SEQUENCE</scope>
    <source>
        <strain evidence="2">PHK-P5</strain>
    </source>
</reference>